<protein>
    <submittedName>
        <fullName evidence="2">Glycosyltransferase 28 domain-containing protein</fullName>
    </submittedName>
</protein>
<dbReference type="RefSeq" id="WP_013758571.1">
    <property type="nucleotide sequence ID" value="NC_015500.1"/>
</dbReference>
<evidence type="ECO:0000313" key="3">
    <source>
        <dbReference type="Proteomes" id="UP000006546"/>
    </source>
</evidence>
<dbReference type="AlphaFoldDB" id="F4LNA1"/>
<organism evidence="2 3">
    <name type="scientific">Treponema brennaborense (strain DSM 12168 / CIP 105900 / DD5/3)</name>
    <dbReference type="NCBI Taxonomy" id="906968"/>
    <lineage>
        <taxon>Bacteria</taxon>
        <taxon>Pseudomonadati</taxon>
        <taxon>Spirochaetota</taxon>
        <taxon>Spirochaetia</taxon>
        <taxon>Spirochaetales</taxon>
        <taxon>Treponemataceae</taxon>
        <taxon>Treponema</taxon>
    </lineage>
</organism>
<evidence type="ECO:0000259" key="1">
    <source>
        <dbReference type="Pfam" id="PF04101"/>
    </source>
</evidence>
<dbReference type="InterPro" id="IPR007235">
    <property type="entry name" value="Glyco_trans_28_C"/>
</dbReference>
<evidence type="ECO:0000313" key="2">
    <source>
        <dbReference type="EMBL" id="AEE16866.1"/>
    </source>
</evidence>
<dbReference type="eggNOG" id="COG0707">
    <property type="taxonomic scope" value="Bacteria"/>
</dbReference>
<dbReference type="OrthoDB" id="356668at2"/>
<dbReference type="HOGENOM" id="CLU_028367_0_1_12"/>
<dbReference type="STRING" id="906968.Trebr_1442"/>
<sequence length="384" mass="42548">MKRNFLFLYLNTGGGHISPAKVLKDAVIARYPDARVTLLHGFAPGQYISKGIWEKGYETACDLLPGAYSVTYDAFKLHSLQSFGFKTFFPGAIRHIEEKIRELDITDIVSFHFILTPCALKAVKRSGRVIPVTAVVTDPFSPHPIWFYPENAVRYIVSSPEVRAAALDRLRIAAHRIAEFPFFVDPSFYARADSARLKERYGFRPDAPVVLISGGGGGLPLSLALVREWQRRGGRAALAVVCGRNGRLKRALESLAAAHPEAKLRVYGFVPFMSDLVRLCDCAVTKAGASSLFELLAAKKPLIICSYIHGQELGNVRYAVRNRVGWFIRTPAAICDKIAQVTEDAAYYGDVRRRLDSLSPDRYAERMSAAAAYVAEESGSDPFR</sequence>
<dbReference type="EMBL" id="CP002696">
    <property type="protein sequence ID" value="AEE16866.1"/>
    <property type="molecule type" value="Genomic_DNA"/>
</dbReference>
<dbReference type="KEGG" id="tbe:Trebr_1442"/>
<dbReference type="Pfam" id="PF04101">
    <property type="entry name" value="Glyco_tran_28_C"/>
    <property type="match status" value="1"/>
</dbReference>
<dbReference type="Proteomes" id="UP000006546">
    <property type="component" value="Chromosome"/>
</dbReference>
<dbReference type="SUPFAM" id="SSF53756">
    <property type="entry name" value="UDP-Glycosyltransferase/glycogen phosphorylase"/>
    <property type="match status" value="1"/>
</dbReference>
<dbReference type="Gene3D" id="3.40.50.2000">
    <property type="entry name" value="Glycogen Phosphorylase B"/>
    <property type="match status" value="1"/>
</dbReference>
<dbReference type="PANTHER" id="PTHR43025:SF3">
    <property type="entry name" value="MONOGALACTOSYLDIACYLGLYCEROL SYNTHASE 1, CHLOROPLASTIC"/>
    <property type="match status" value="1"/>
</dbReference>
<dbReference type="PANTHER" id="PTHR43025">
    <property type="entry name" value="MONOGALACTOSYLDIACYLGLYCEROL SYNTHASE"/>
    <property type="match status" value="1"/>
</dbReference>
<dbReference type="InterPro" id="IPR050519">
    <property type="entry name" value="Glycosyltransf_28_UgtP"/>
</dbReference>
<keyword evidence="3" id="KW-1185">Reference proteome</keyword>
<dbReference type="GO" id="GO:0016758">
    <property type="term" value="F:hexosyltransferase activity"/>
    <property type="evidence" value="ECO:0007669"/>
    <property type="project" value="InterPro"/>
</dbReference>
<gene>
    <name evidence="2" type="ordered locus">Trebr_1442</name>
</gene>
<name>F4LNA1_TREBD</name>
<accession>F4LNA1</accession>
<feature type="domain" description="Glycosyl transferase family 28 C-terminal" evidence="1">
    <location>
        <begin position="230"/>
        <end position="330"/>
    </location>
</feature>
<proteinExistence type="predicted"/>
<reference evidence="3" key="1">
    <citation type="submission" date="2011-04" db="EMBL/GenBank/DDBJ databases">
        <title>The complete genome of Treponema brennaborense DSM 12168.</title>
        <authorList>
            <person name="Lucas S."/>
            <person name="Han J."/>
            <person name="Lapidus A."/>
            <person name="Bruce D."/>
            <person name="Goodwin L."/>
            <person name="Pitluck S."/>
            <person name="Peters L."/>
            <person name="Kyrpides N."/>
            <person name="Mavromatis K."/>
            <person name="Ivanova N."/>
            <person name="Mikhailova N."/>
            <person name="Pagani I."/>
            <person name="Teshima H."/>
            <person name="Detter J.C."/>
            <person name="Tapia R."/>
            <person name="Han C."/>
            <person name="Land M."/>
            <person name="Hauser L."/>
            <person name="Markowitz V."/>
            <person name="Cheng J.-F."/>
            <person name="Hugenholtz P."/>
            <person name="Woyke T."/>
            <person name="Wu D."/>
            <person name="Gronow S."/>
            <person name="Wellnitz S."/>
            <person name="Brambilla E."/>
            <person name="Klenk H.-P."/>
            <person name="Eisen J.A."/>
        </authorList>
    </citation>
    <scope>NUCLEOTIDE SEQUENCE [LARGE SCALE GENOMIC DNA]</scope>
    <source>
        <strain evidence="3">DSM 12168 / CIP 105900 / DD5/3</strain>
    </source>
</reference>